<dbReference type="PANTHER" id="PTHR33018">
    <property type="entry name" value="OS10G0338966 PROTEIN-RELATED"/>
    <property type="match status" value="1"/>
</dbReference>
<evidence type="ECO:0008006" key="3">
    <source>
        <dbReference type="Google" id="ProtNLM"/>
    </source>
</evidence>
<dbReference type="Proteomes" id="UP000291084">
    <property type="component" value="Chromosome 4"/>
</dbReference>
<dbReference type="SUPFAM" id="SSF54001">
    <property type="entry name" value="Cysteine proteinases"/>
    <property type="match status" value="1"/>
</dbReference>
<dbReference type="EMBL" id="AP015037">
    <property type="protein sequence ID" value="BAT83962.1"/>
    <property type="molecule type" value="Genomic_DNA"/>
</dbReference>
<organism evidence="1 2">
    <name type="scientific">Vigna angularis var. angularis</name>
    <dbReference type="NCBI Taxonomy" id="157739"/>
    <lineage>
        <taxon>Eukaryota</taxon>
        <taxon>Viridiplantae</taxon>
        <taxon>Streptophyta</taxon>
        <taxon>Embryophyta</taxon>
        <taxon>Tracheophyta</taxon>
        <taxon>Spermatophyta</taxon>
        <taxon>Magnoliopsida</taxon>
        <taxon>eudicotyledons</taxon>
        <taxon>Gunneridae</taxon>
        <taxon>Pentapetalae</taxon>
        <taxon>rosids</taxon>
        <taxon>fabids</taxon>
        <taxon>Fabales</taxon>
        <taxon>Fabaceae</taxon>
        <taxon>Papilionoideae</taxon>
        <taxon>50 kb inversion clade</taxon>
        <taxon>NPAAA clade</taxon>
        <taxon>indigoferoid/millettioid clade</taxon>
        <taxon>Phaseoleae</taxon>
        <taxon>Vigna</taxon>
    </lineage>
</organism>
<name>A0A0S3RTN1_PHAAN</name>
<dbReference type="InterPro" id="IPR038765">
    <property type="entry name" value="Papain-like_cys_pep_sf"/>
</dbReference>
<sequence>MNESLQQQLQSPQHIILEQLGVLAVKISLSPIELEMPPEVTNRKSSLSFFICQRDIFEILSGTDMLCISVLQLWLLYLHRLTIEKKNDHIYGFIDPVAIQGVGNKGEEVQNYLLEAFVNGKKQVYLAPYLQQGHWQLLLILPQQFLVVLLCSLHKKPHTLAIKNTLILVVEAYSRLQGTHILSRKKLQFIAPT</sequence>
<dbReference type="OrthoDB" id="1432083at2759"/>
<dbReference type="PANTHER" id="PTHR33018:SF34">
    <property type="entry name" value="OS02G0472350 PROTEIN"/>
    <property type="match status" value="1"/>
</dbReference>
<protein>
    <recommendedName>
        <fullName evidence="3">Ubiquitin-like protease family profile domain-containing protein</fullName>
    </recommendedName>
</protein>
<reference evidence="1 2" key="1">
    <citation type="journal article" date="2015" name="Sci. Rep.">
        <title>The power of single molecule real-time sequencing technology in the de novo assembly of a eukaryotic genome.</title>
        <authorList>
            <person name="Sakai H."/>
            <person name="Naito K."/>
            <person name="Ogiso-Tanaka E."/>
            <person name="Takahashi Y."/>
            <person name="Iseki K."/>
            <person name="Muto C."/>
            <person name="Satou K."/>
            <person name="Teruya K."/>
            <person name="Shiroma A."/>
            <person name="Shimoji M."/>
            <person name="Hirano T."/>
            <person name="Itoh T."/>
            <person name="Kaga A."/>
            <person name="Tomooka N."/>
        </authorList>
    </citation>
    <scope>NUCLEOTIDE SEQUENCE [LARGE SCALE GENOMIC DNA]</scope>
    <source>
        <strain evidence="2">cv. Shumari</strain>
    </source>
</reference>
<feature type="non-terminal residue" evidence="1">
    <location>
        <position position="193"/>
    </location>
</feature>
<keyword evidence="2" id="KW-1185">Reference proteome</keyword>
<proteinExistence type="predicted"/>
<dbReference type="AlphaFoldDB" id="A0A0S3RTN1"/>
<evidence type="ECO:0000313" key="2">
    <source>
        <dbReference type="Proteomes" id="UP000291084"/>
    </source>
</evidence>
<evidence type="ECO:0000313" key="1">
    <source>
        <dbReference type="EMBL" id="BAT83962.1"/>
    </source>
</evidence>
<gene>
    <name evidence="1" type="primary">Vigan.04G121400</name>
    <name evidence="1" type="ORF">VIGAN_04121400</name>
</gene>
<accession>A0A0S3RTN1</accession>